<feature type="region of interest" description="Disordered" evidence="1">
    <location>
        <begin position="2163"/>
        <end position="2204"/>
    </location>
</feature>
<proteinExistence type="predicted"/>
<dbReference type="EnsemblMetazoa" id="MDOA005184-RC">
    <property type="protein sequence ID" value="MDOA005184-PC"/>
    <property type="gene ID" value="MDOA005184"/>
</dbReference>
<feature type="compositionally biased region" description="Polar residues" evidence="1">
    <location>
        <begin position="1704"/>
        <end position="1717"/>
    </location>
</feature>
<feature type="region of interest" description="Disordered" evidence="1">
    <location>
        <begin position="992"/>
        <end position="1017"/>
    </location>
</feature>
<feature type="compositionally biased region" description="Basic residues" evidence="1">
    <location>
        <begin position="1690"/>
        <end position="1699"/>
    </location>
</feature>
<feature type="compositionally biased region" description="Basic residues" evidence="1">
    <location>
        <begin position="2406"/>
        <end position="2415"/>
    </location>
</feature>
<feature type="compositionally biased region" description="Low complexity" evidence="1">
    <location>
        <begin position="2191"/>
        <end position="2200"/>
    </location>
</feature>
<dbReference type="eggNOG" id="ENOG502QVAZ">
    <property type="taxonomic scope" value="Eukaryota"/>
</dbReference>
<feature type="compositionally biased region" description="Basic and acidic residues" evidence="1">
    <location>
        <begin position="1001"/>
        <end position="1017"/>
    </location>
</feature>
<reference evidence="2" key="1">
    <citation type="submission" date="2020-05" db="UniProtKB">
        <authorList>
            <consortium name="EnsemblMetazoa"/>
        </authorList>
    </citation>
    <scope>IDENTIFICATION</scope>
    <source>
        <strain evidence="2">Aabys</strain>
    </source>
</reference>
<feature type="compositionally biased region" description="Polar residues" evidence="1">
    <location>
        <begin position="1983"/>
        <end position="2009"/>
    </location>
</feature>
<feature type="compositionally biased region" description="Basic and acidic residues" evidence="1">
    <location>
        <begin position="94"/>
        <end position="104"/>
    </location>
</feature>
<feature type="region of interest" description="Disordered" evidence="1">
    <location>
        <begin position="2953"/>
        <end position="2979"/>
    </location>
</feature>
<feature type="compositionally biased region" description="Low complexity" evidence="1">
    <location>
        <begin position="1525"/>
        <end position="1535"/>
    </location>
</feature>
<feature type="compositionally biased region" description="Low complexity" evidence="1">
    <location>
        <begin position="1763"/>
        <end position="1786"/>
    </location>
</feature>
<dbReference type="STRING" id="7370.A0A1I8MIB7"/>
<feature type="region of interest" description="Disordered" evidence="1">
    <location>
        <begin position="1505"/>
        <end position="1537"/>
    </location>
</feature>
<feature type="compositionally biased region" description="Polar residues" evidence="1">
    <location>
        <begin position="2101"/>
        <end position="2115"/>
    </location>
</feature>
<feature type="compositionally biased region" description="Basic residues" evidence="1">
    <location>
        <begin position="1301"/>
        <end position="1310"/>
    </location>
</feature>
<evidence type="ECO:0000256" key="1">
    <source>
        <dbReference type="SAM" id="MobiDB-lite"/>
    </source>
</evidence>
<feature type="compositionally biased region" description="Pro residues" evidence="1">
    <location>
        <begin position="1600"/>
        <end position="1609"/>
    </location>
</feature>
<feature type="compositionally biased region" description="Polar residues" evidence="1">
    <location>
        <begin position="2163"/>
        <end position="2175"/>
    </location>
</feature>
<feature type="compositionally biased region" description="Low complexity" evidence="1">
    <location>
        <begin position="1212"/>
        <end position="1222"/>
    </location>
</feature>
<feature type="compositionally biased region" description="Polar residues" evidence="1">
    <location>
        <begin position="1787"/>
        <end position="1806"/>
    </location>
</feature>
<feature type="region of interest" description="Disordered" evidence="1">
    <location>
        <begin position="2552"/>
        <end position="2578"/>
    </location>
</feature>
<feature type="region of interest" description="Disordered" evidence="1">
    <location>
        <begin position="1983"/>
        <end position="2149"/>
    </location>
</feature>
<feature type="region of interest" description="Disordered" evidence="1">
    <location>
        <begin position="2400"/>
        <end position="2430"/>
    </location>
</feature>
<dbReference type="VEuPathDB" id="VectorBase:MDOMA2_003532"/>
<accession>A0A1I8MIB7</accession>
<feature type="compositionally biased region" description="Low complexity" evidence="1">
    <location>
        <begin position="1815"/>
        <end position="1827"/>
    </location>
</feature>
<feature type="compositionally biased region" description="Acidic residues" evidence="1">
    <location>
        <begin position="1951"/>
        <end position="1969"/>
    </location>
</feature>
<feature type="compositionally biased region" description="Basic and acidic residues" evidence="1">
    <location>
        <begin position="1200"/>
        <end position="1209"/>
    </location>
</feature>
<gene>
    <name evidence="2" type="primary">101889861</name>
</gene>
<feature type="compositionally biased region" description="Basic residues" evidence="1">
    <location>
        <begin position="120"/>
        <end position="129"/>
    </location>
</feature>
<dbReference type="InterPro" id="IPR029717">
    <property type="entry name" value="FAM193"/>
</dbReference>
<feature type="compositionally biased region" description="Polar residues" evidence="1">
    <location>
        <begin position="2068"/>
        <end position="2093"/>
    </location>
</feature>
<feature type="region of interest" description="Disordered" evidence="1">
    <location>
        <begin position="1597"/>
        <end position="1969"/>
    </location>
</feature>
<feature type="compositionally biased region" description="Polar residues" evidence="1">
    <location>
        <begin position="2042"/>
        <end position="2054"/>
    </location>
</feature>
<feature type="region of interest" description="Disordered" evidence="1">
    <location>
        <begin position="1285"/>
        <end position="1315"/>
    </location>
</feature>
<dbReference type="PANTHER" id="PTHR15109:SF4">
    <property type="entry name" value="FAM193 C-TERMINAL DOMAIN-CONTAINING PROTEIN"/>
    <property type="match status" value="1"/>
</dbReference>
<feature type="compositionally biased region" description="Low complexity" evidence="1">
    <location>
        <begin position="2953"/>
        <end position="2966"/>
    </location>
</feature>
<feature type="compositionally biased region" description="Basic residues" evidence="1">
    <location>
        <begin position="2179"/>
        <end position="2190"/>
    </location>
</feature>
<feature type="compositionally biased region" description="Low complexity" evidence="1">
    <location>
        <begin position="1726"/>
        <end position="1741"/>
    </location>
</feature>
<feature type="compositionally biased region" description="Polar residues" evidence="1">
    <location>
        <begin position="1158"/>
        <end position="1176"/>
    </location>
</feature>
<evidence type="ECO:0000313" key="2">
    <source>
        <dbReference type="EnsemblMetazoa" id="MDOA005184-PC"/>
    </source>
</evidence>
<dbReference type="RefSeq" id="XP_019891457.2">
    <property type="nucleotide sequence ID" value="XM_020035898.2"/>
</dbReference>
<feature type="compositionally biased region" description="Polar residues" evidence="1">
    <location>
        <begin position="2968"/>
        <end position="2979"/>
    </location>
</feature>
<feature type="compositionally biased region" description="Low complexity" evidence="1">
    <location>
        <begin position="1180"/>
        <end position="1199"/>
    </location>
</feature>
<feature type="compositionally biased region" description="Low complexity" evidence="1">
    <location>
        <begin position="2116"/>
        <end position="2128"/>
    </location>
</feature>
<organism evidence="2">
    <name type="scientific">Musca domestica</name>
    <name type="common">House fly</name>
    <dbReference type="NCBI Taxonomy" id="7370"/>
    <lineage>
        <taxon>Eukaryota</taxon>
        <taxon>Metazoa</taxon>
        <taxon>Ecdysozoa</taxon>
        <taxon>Arthropoda</taxon>
        <taxon>Hexapoda</taxon>
        <taxon>Insecta</taxon>
        <taxon>Pterygota</taxon>
        <taxon>Neoptera</taxon>
        <taxon>Endopterygota</taxon>
        <taxon>Diptera</taxon>
        <taxon>Brachycera</taxon>
        <taxon>Muscomorpha</taxon>
        <taxon>Muscoidea</taxon>
        <taxon>Muscidae</taxon>
        <taxon>Musca</taxon>
    </lineage>
</organism>
<dbReference type="OrthoDB" id="10044608at2759"/>
<feature type="region of interest" description="Disordered" evidence="1">
    <location>
        <begin position="179"/>
        <end position="200"/>
    </location>
</feature>
<dbReference type="VEuPathDB" id="VectorBase:MDOA005184"/>
<sequence>MEKKNKMCKVRLRRLRPELMDKLKTKRLLARTDVHFSSSSSESDEDDNAVVEKISVQLKSPLALSNNKDFDPFALLTEAQQALIMRNAREACEKGEEGDTKEIGDVTSKAPSTKPEATTKKTKHRKPRSHYYQVIPDGQSSSKPPLPIHESESIYYHSDGEGPCGYNCNHMRTADGDDGAKALSPAARRRSSTGSSSSLLSDKCSMRFSKLFGSNCISVMDDENPPTALSKILSIKEFDPLAPQQLVALVIKSIVSLSELSQREDNIINVDIDKRKILEFSSMSQEGKMYSRLNPFMDVSNIIVTHPDDEFFTFCLCKNCEEYRELVIHIMVEQFKAAHMVVMLLDVLIKAYGPMLKNITAYNKFEKLLDSNKEIYWITCGVIYHKKGEHLDFIYDEYLSDNMIFVLFSSILMLNNPLLLLQILAFHIECIVKAYAEGFLEIVEPDQNKIPAEEMINYIVNGYDDLIRISEQVASYLFAFENDFLRKFSLTWKLLCQRLYQKHVHAHLADTMLACIITLKEEELTSHHTDLIKRYIQFENIMNRVDIWWTDVWVKLNEFNLSEVERKRRKSLLDVYRIFDTVVQDAIAFSLQDSVDDNDFYDFRSLKNRRLAWRNIMSYTKMKWPDGFYQPPNTLVVDDKCKKCNVSLEYHAELCKCITCSIAGGPLPPTRNADKCSKCLAQDIVVKDENFYDSKIVNVCANDDFQNPSKNSTAAIKPKNIALQDADEEFYVGLEDMLDENGVPASQQMSEIIANGYHIAWAVFTHLNNRKRFPFTTIERQHFCQNCKLASCQLARKILNNEISPSLSQDLIHYYQPMSMTREELRSILPNIMLYNRKLVASNNGLDLIDVHDLVVKIYWIFIISVYAIYFIDFDENNGDQDANLNLDSLELKNSDININVDKIVGNKDDTKFLEFLDKIKSLSPYNNDVESNFDAVVNIDSVEIQKKLNDILKITDNPDTFVDFRSSLQCENMPTHLSEPADEEQQVSAELNTPSTVESQPKKTCKEKPRKCDHSEIGSDHCKENHSNKKRLKKDCNHARMNETRERLRKKLSQIVNARKTSVSSQPVAAPTTATNIAETPNQVDNVLNAEELKLFQQFQQQMPHSASWDEPHYIAATFEQLHQAKLHDLCECLQHLQTNQKSDSNGKTLPKKSQHKQNQPKTSPQQPHQLTSLEPPSKKSNLSNNSTRDASTSSQSTKSKDSNKEPIPKSSGQSDKSSASPQFPPTPSIAAVAATTSATSVTSKSSSNLDFVSEICEIIDNYSKEQAKKKWIKETLSFIEGPTAAGKKKSQPQTSNPKKAAKKAKQKQRKDEEKRIAELQDLRSQFHNIYFKEFTDKLNLKSLKANKKRDKKKIGELESNIKNLQRAKAKVETAILELIATVKQTNAEFKFSYLPTKEQQMEKVKELEAQNSDGNEKNDLIAGTAEKAGRATDLQQINNEMIVPSPSTQFNMASTNNLSMVPEAYSMPYAHANHFPYNLGFPPTAAAAAPFGLMRASPMCYAPPSSGPGTQQQQQLGPDVVASMSANSSGSSDPSKRIVTIRRVNLPNVPEPQVTVTAKGSSPDKDKLLYTFINGQLVQTSGAAPPIAIPQMSVINPMQPPSAPPPVSGHLNQLPLPPEHLLTIPPPPPPKLSKSQMKKERRRLAKLQAEADAAEEAERKRLEEEQHRLRALEEQRKIELEQQQQQKQSKKKKKKSNSKQQPLVSQSTTISSPSTKKGIKSKQNKLSNSNSTTSVSTNENNEKPLQVPQIMMKKPLKQKRSVSTTTSCSAATSSSSSSNNSTSSQMNTRDNSASSLKPGNAKSSSTKEQERISSTNMKNNKSNSNSKKKKSTTPTSSVVTSEDENEVVKSIAGKQTPQKQLKSKQSIQVQANSKQKSVKEKQQASKATIKPTTPPSSDSEDEQNSDVPTLPPQQPVSQKVTQSKKRRTKLIDNGQFDNNPFKSLHMQDSESEYTSSDDDDCDVAEEDEVNAIESKIRTLTLSTQKSTTETIKNVRQSENNKIGQTSKKPSHDGNETKVLVSSTVTSNSSSKGAATKHQNKNTANKASKTSVNEIKYPSPAAAMSKPTVTQQANIRQSKNSSAQKTAATSGNRKTKTDNRSVGGNTTSHLSSTIAKSNSNANVNSSKTQTRNNARNSNRSHPNTLTNNQQQYFDDSQYNQKISSTANSSGSTVDGSGKNKRSQRNKKFQQKNQKTNQSQHQHCCHGIPNNMGYFNPNEVNITPAANVTSHQNLNAQSCSYQGLTEQMQTMRFSGNGGPQQRMHSSNNNNVSIMDQLNRGVQVENLSLPPGITLTKVDPIKSEQLRQKSESIKKLAKPLQPPAPISQTTQAFHHASMGTTIIAPPVTPLSNFYGSHYPANAAGIIPTAALDPQSGIIMVEANPPKCNTATQASNVVVSCAASGKQSKNKKRRNKSKASNNNGSTCPLSNSTANAKNTENFACGSGGGVGNNSAQPKMITLRNPMFHGSSTGAPATILPQAGLMQGRPLDAYPIAAPLPVDQPAAIIKNENGMYTIRNPALHQAVTNGLVLGGYRQFGNVNFYTPQEAAAEAARATLQQQQQQHQSNENSKAAPTTGNINTSSFSYFSNDNGSTNTTHNNISISCTSVGTGRNISPQRSSGGGGLTGDAAVIQRPTPAQKCISAIGSEIKNAQQQKQKSKEQHWSHFGTDSLPMNKPDNACSSSFLGAAADGTTTAGVDMTLQEKYQQSKYYNGFDVFTGSSGGSSSSATTVAAHVHHSCGDDSPPPSITGYNSYLEGIPNTGVIRYDDASFLKNLIPGQNLNTEVSIHNVNDSNFARNANSPQAHRVEITPVYGGNRPASSNSLFDASTVQNNQANYRGNYRDHYNDSNIFSNNNIHMNLGELDTAMKYDFESTQPSQAATSATANVTSSDNHNSILDINNLLSNKNGPTGLASHRTSPYMDENTLEGFVQNLNSLHISSNATTATAAAKAGEQSSQINGNSSGIGHTVTTSANTNGWW</sequence>
<feature type="compositionally biased region" description="Polar residues" evidence="1">
    <location>
        <begin position="1855"/>
        <end position="1877"/>
    </location>
</feature>
<feature type="compositionally biased region" description="Polar residues" evidence="1">
    <location>
        <begin position="2565"/>
        <end position="2578"/>
    </location>
</feature>
<dbReference type="PANTHER" id="PTHR15109">
    <property type="entry name" value="AGAP004327-PA"/>
    <property type="match status" value="1"/>
</dbReference>
<feature type="region of interest" description="Disordered" evidence="1">
    <location>
        <begin position="1141"/>
        <end position="1229"/>
    </location>
</feature>
<feature type="compositionally biased region" description="Low complexity" evidence="1">
    <location>
        <begin position="2552"/>
        <end position="2564"/>
    </location>
</feature>
<feature type="compositionally biased region" description="Basic and acidic residues" evidence="1">
    <location>
        <begin position="1658"/>
        <end position="1682"/>
    </location>
</feature>
<protein>
    <submittedName>
        <fullName evidence="2">Uncharacterized protein</fullName>
    </submittedName>
</protein>
<feature type="compositionally biased region" description="Polar residues" evidence="1">
    <location>
        <begin position="2129"/>
        <end position="2149"/>
    </location>
</feature>
<feature type="compositionally biased region" description="Low complexity" evidence="1">
    <location>
        <begin position="2018"/>
        <end position="2032"/>
    </location>
</feature>
<feature type="region of interest" description="Disordered" evidence="1">
    <location>
        <begin position="94"/>
        <end position="149"/>
    </location>
</feature>
<name>A0A1I8MIB7_MUSDO</name>